<dbReference type="AlphaFoldDB" id="F8NFT7"/>
<evidence type="ECO:0000313" key="7">
    <source>
        <dbReference type="EMBL" id="EGO30907.1"/>
    </source>
</evidence>
<evidence type="ECO:0000256" key="1">
    <source>
        <dbReference type="ARBA" id="ARBA00004240"/>
    </source>
</evidence>
<dbReference type="Pfam" id="PF08314">
    <property type="entry name" value="Sec39"/>
    <property type="match status" value="1"/>
</dbReference>
<dbReference type="HOGENOM" id="CLU_004262_0_0_1"/>
<feature type="domain" description="Sec39" evidence="6">
    <location>
        <begin position="203"/>
        <end position="878"/>
    </location>
</feature>
<dbReference type="EMBL" id="GL945428">
    <property type="protein sequence ID" value="EGO30907.1"/>
    <property type="molecule type" value="Genomic_DNA"/>
</dbReference>
<dbReference type="KEGG" id="sla:SERLADRAFT_444474"/>
<comment type="subcellular location">
    <subcellularLocation>
        <location evidence="1">Endoplasmic reticulum</location>
    </subcellularLocation>
</comment>
<protein>
    <recommendedName>
        <fullName evidence="6">Sec39 domain-containing protein</fullName>
    </recommendedName>
</protein>
<dbReference type="RefSeq" id="XP_007312791.1">
    <property type="nucleotide sequence ID" value="XM_007312729.1"/>
</dbReference>
<dbReference type="GO" id="GO:0000149">
    <property type="term" value="F:SNARE binding"/>
    <property type="evidence" value="ECO:0007669"/>
    <property type="project" value="TreeGrafter"/>
</dbReference>
<dbReference type="GO" id="GO:0015031">
    <property type="term" value="P:protein transport"/>
    <property type="evidence" value="ECO:0007669"/>
    <property type="project" value="UniProtKB-KW"/>
</dbReference>
<dbReference type="OrthoDB" id="27490at2759"/>
<dbReference type="Proteomes" id="UP000008064">
    <property type="component" value="Unassembled WGS sequence"/>
</dbReference>
<dbReference type="GO" id="GO:0070939">
    <property type="term" value="C:Dsl1/NZR complex"/>
    <property type="evidence" value="ECO:0007669"/>
    <property type="project" value="TreeGrafter"/>
</dbReference>
<evidence type="ECO:0000256" key="5">
    <source>
        <dbReference type="SAM" id="MobiDB-lite"/>
    </source>
</evidence>
<gene>
    <name evidence="7" type="ORF">SERLADRAFT_444474</name>
</gene>
<proteinExistence type="predicted"/>
<evidence type="ECO:0000256" key="3">
    <source>
        <dbReference type="ARBA" id="ARBA00022824"/>
    </source>
</evidence>
<evidence type="ECO:0000256" key="2">
    <source>
        <dbReference type="ARBA" id="ARBA00022448"/>
    </source>
</evidence>
<sequence>MSSSDDPYTHWTALSDDELTVDNVEEILRALEDDLWVAAACVDRLVDDVAVQRSLLQLGVERTESVVESGNKSLTFSKILVEEALNASDDGQADADSSVDAEVKTRRDALASHFRDAPVDAQLCQMRGILLDRLDRLNTFVELCKELPVATNEDELDDEWEDDPWADGTPDTSSTKPPRGSPVDSPVPLSIFLVDDLLDISRIFAAHEYYPALHILLSRHTSSLWAYRFTILDRIPDHAHPSEYRDLLPGCDASTDMEAQFTGQNWRQETDWAESVDLLTSTEVITWYKQRVDRVISSTGMVDIALALIQHGASQGVPDLDELGEELSLLARLVYDVPHSSDAAEEDDWTLARWHSMDPASIVKAYLSHSTPDTIAKDISRLVMPYLFVLESRAERAGQPDPDLPNRLLYDYILTAPLSISAAIFEASKPTLLPAQRLVRDDEVLAKLALACLYGSNSKTEWSTMSRIFECLPAWDINRDDEDQADEADSTLVSLGAFVVPSTARPHCTAPDLLLFFNPLPLASLSRALDILDVHLESGEIFARWNVAAPLQWFLRSSHDAAEQRAWANRMARRAGGPGEELTRREDWEWLLDDMLKLCSISETGLKSAFGLLSNDEVIRIFFAGLLSSGRFNIAKDMLRSANQKLSLSSDAVEDICLAASREFYDNASSGNYKFGDMKLAYECLDVPPPSDKLSSEKEFIEATSRLSSFNIISRPGIPISPIEIRLTKDRLSLISRVLSSNADAYKHTQVILDLLYKLGFRNNVAAEAKTLAMLADTALQAEDFARAYEASERMIHTVLHLRSAAPLGVEEPMVQEASNVCWVACFQLGRQPEFPDVRKKLLLLGRALELCPADKLHDVLNAWRRLEKEDLERRREELAGYATKAPRKRVSSPDKQLSSLGMRLHDLHMPSSPLVNAEDAAALASRTFNRMASNFPFSVGARSRSTFSREDESGGRGEGGVGFDGDVVSAQASRVLQKGIGWLLGADDDS</sequence>
<feature type="compositionally biased region" description="Acidic residues" evidence="5">
    <location>
        <begin position="152"/>
        <end position="165"/>
    </location>
</feature>
<keyword evidence="2" id="KW-0813">Transport</keyword>
<dbReference type="PANTHER" id="PTHR15922:SF2">
    <property type="entry name" value="NBAS SUBUNIT OF NRZ TETHERING COMPLEX"/>
    <property type="match status" value="1"/>
</dbReference>
<dbReference type="InterPro" id="IPR013244">
    <property type="entry name" value="Sec39_domain"/>
</dbReference>
<evidence type="ECO:0000256" key="4">
    <source>
        <dbReference type="ARBA" id="ARBA00022927"/>
    </source>
</evidence>
<name>F8NFT7_SERL9</name>
<organism>
    <name type="scientific">Serpula lacrymans var. lacrymans (strain S7.9)</name>
    <name type="common">Dry rot fungus</name>
    <dbReference type="NCBI Taxonomy" id="578457"/>
    <lineage>
        <taxon>Eukaryota</taxon>
        <taxon>Fungi</taxon>
        <taxon>Dikarya</taxon>
        <taxon>Basidiomycota</taxon>
        <taxon>Agaricomycotina</taxon>
        <taxon>Agaricomycetes</taxon>
        <taxon>Agaricomycetidae</taxon>
        <taxon>Boletales</taxon>
        <taxon>Coniophorineae</taxon>
        <taxon>Serpulaceae</taxon>
        <taxon>Serpula</taxon>
    </lineage>
</organism>
<evidence type="ECO:0000259" key="6">
    <source>
        <dbReference type="Pfam" id="PF08314"/>
    </source>
</evidence>
<dbReference type="PANTHER" id="PTHR15922">
    <property type="entry name" value="NEUROBLASTOMA-AMPLIFIED SEQUENCE"/>
    <property type="match status" value="1"/>
</dbReference>
<accession>F8NFT7</accession>
<feature type="region of interest" description="Disordered" evidence="5">
    <location>
        <begin position="152"/>
        <end position="184"/>
    </location>
</feature>
<reference evidence="7" key="1">
    <citation type="submission" date="2011-04" db="EMBL/GenBank/DDBJ databases">
        <title>Evolution of plant cell wall degrading machinery underlies the functional diversity of forest fungi.</title>
        <authorList>
            <consortium name="US DOE Joint Genome Institute (JGI-PGF)"/>
            <person name="Eastwood D.C."/>
            <person name="Floudas D."/>
            <person name="Binder M."/>
            <person name="Majcherczyk A."/>
            <person name="Schneider P."/>
            <person name="Aerts A."/>
            <person name="Asiegbu F.O."/>
            <person name="Baker S.E."/>
            <person name="Barry K."/>
            <person name="Bendiksby M."/>
            <person name="Blumentritt M."/>
            <person name="Coutinho P.M."/>
            <person name="Cullen D."/>
            <person name="Cullen D."/>
            <person name="Gathman A."/>
            <person name="Goodell B."/>
            <person name="Henrissat B."/>
            <person name="Ihrmark K."/>
            <person name="Kauserud H."/>
            <person name="Kohler A."/>
            <person name="LaButti K."/>
            <person name="Lapidus A."/>
            <person name="Lavin J.L."/>
            <person name="Lee Y.-H."/>
            <person name="Lindquist E."/>
            <person name="Lilly W."/>
            <person name="Lucas S."/>
            <person name="Morin E."/>
            <person name="Murat C."/>
            <person name="Oguiza J.A."/>
            <person name="Park J."/>
            <person name="Pisabarro A.G."/>
            <person name="Riley R."/>
            <person name="Rosling A."/>
            <person name="Salamov A."/>
            <person name="Schmidt O."/>
            <person name="Schmutz J."/>
            <person name="Skrede I."/>
            <person name="Stenlid J."/>
            <person name="Wiebenga A."/>
            <person name="Xie X."/>
            <person name="Kues U."/>
            <person name="Hibbett D.S."/>
            <person name="Hoffmeister D."/>
            <person name="Hogberg N."/>
            <person name="Martin F."/>
            <person name="Grigoriev I.V."/>
            <person name="Watkinson S.C."/>
        </authorList>
    </citation>
    <scope>NUCLEOTIDE SEQUENCE</scope>
    <source>
        <strain evidence="7">S7.9</strain>
    </source>
</reference>
<dbReference type="GeneID" id="18816099"/>
<keyword evidence="3" id="KW-0256">Endoplasmic reticulum</keyword>
<feature type="region of interest" description="Disordered" evidence="5">
    <location>
        <begin position="945"/>
        <end position="965"/>
    </location>
</feature>
<keyword evidence="4" id="KW-0653">Protein transport</keyword>
<dbReference type="GO" id="GO:0006890">
    <property type="term" value="P:retrograde vesicle-mediated transport, Golgi to endoplasmic reticulum"/>
    <property type="evidence" value="ECO:0007669"/>
    <property type="project" value="InterPro"/>
</dbReference>